<dbReference type="InParanoid" id="A0A0V0R363"/>
<evidence type="ECO:0000313" key="3">
    <source>
        <dbReference type="EMBL" id="KRX08632.1"/>
    </source>
</evidence>
<dbReference type="PANTHER" id="PTHR14690:SF0">
    <property type="entry name" value="IQ MOTIF CONTAINING WITH AAA DOMAIN 1"/>
    <property type="match status" value="1"/>
</dbReference>
<dbReference type="AlphaFoldDB" id="A0A0V0R363"/>
<dbReference type="OMA" id="WFIECRA"/>
<dbReference type="InterPro" id="IPR003959">
    <property type="entry name" value="ATPase_AAA_core"/>
</dbReference>
<name>A0A0V0R363_PSEPJ</name>
<dbReference type="Pfam" id="PF00004">
    <property type="entry name" value="AAA"/>
    <property type="match status" value="1"/>
</dbReference>
<proteinExistence type="predicted"/>
<accession>A0A0V0R363</accession>
<dbReference type="SUPFAM" id="SSF52540">
    <property type="entry name" value="P-loop containing nucleoside triphosphate hydrolases"/>
    <property type="match status" value="1"/>
</dbReference>
<dbReference type="EMBL" id="LDAU01000060">
    <property type="protein sequence ID" value="KRX08632.1"/>
    <property type="molecule type" value="Genomic_DNA"/>
</dbReference>
<keyword evidence="3" id="KW-0378">Hydrolase</keyword>
<dbReference type="PROSITE" id="PS50096">
    <property type="entry name" value="IQ"/>
    <property type="match status" value="1"/>
</dbReference>
<dbReference type="OrthoDB" id="3046016at2759"/>
<dbReference type="Proteomes" id="UP000054937">
    <property type="component" value="Unassembled WGS sequence"/>
</dbReference>
<dbReference type="Gene3D" id="3.40.50.300">
    <property type="entry name" value="P-loop containing nucleotide triphosphate hydrolases"/>
    <property type="match status" value="1"/>
</dbReference>
<dbReference type="InterPro" id="IPR027417">
    <property type="entry name" value="P-loop_NTPase"/>
</dbReference>
<dbReference type="Gene3D" id="1.10.8.60">
    <property type="match status" value="1"/>
</dbReference>
<dbReference type="Gene3D" id="1.20.5.190">
    <property type="match status" value="1"/>
</dbReference>
<evidence type="ECO:0000259" key="2">
    <source>
        <dbReference type="Pfam" id="PF00004"/>
    </source>
</evidence>
<feature type="domain" description="ATPase AAA-type core" evidence="2">
    <location>
        <begin position="598"/>
        <end position="733"/>
    </location>
</feature>
<evidence type="ECO:0000313" key="4">
    <source>
        <dbReference type="Proteomes" id="UP000054937"/>
    </source>
</evidence>
<feature type="region of interest" description="Disordered" evidence="1">
    <location>
        <begin position="379"/>
        <end position="399"/>
    </location>
</feature>
<evidence type="ECO:0000256" key="1">
    <source>
        <dbReference type="SAM" id="MobiDB-lite"/>
    </source>
</evidence>
<dbReference type="GO" id="GO:0016887">
    <property type="term" value="F:ATP hydrolysis activity"/>
    <property type="evidence" value="ECO:0007669"/>
    <property type="project" value="InterPro"/>
</dbReference>
<dbReference type="InterPro" id="IPR052267">
    <property type="entry name" value="N-DRC_Component"/>
</dbReference>
<feature type="compositionally biased region" description="Basic residues" evidence="1">
    <location>
        <begin position="379"/>
        <end position="397"/>
    </location>
</feature>
<dbReference type="GO" id="GO:0005524">
    <property type="term" value="F:ATP binding"/>
    <property type="evidence" value="ECO:0007669"/>
    <property type="project" value="InterPro"/>
</dbReference>
<comment type="caution">
    <text evidence="3">The sequence shown here is derived from an EMBL/GenBank/DDBJ whole genome shotgun (WGS) entry which is preliminary data.</text>
</comment>
<keyword evidence="4" id="KW-1185">Reference proteome</keyword>
<dbReference type="PANTHER" id="PTHR14690">
    <property type="entry name" value="IQ MOTIF CONTAINING WITH AAA DOMAIN 1"/>
    <property type="match status" value="1"/>
</dbReference>
<gene>
    <name evidence="3" type="ORF">PPERSA_03503</name>
</gene>
<sequence>MSNNHYNTKWKTTMNDLMVNLQYEIEPRIQNEEELGIKFKREDKQWFVYYGHLYIRYIDCYRKLEDCYDQVLHPQKRALLQDLLENTMLRMLQVKKNLVYYNTNTLSVRSDFPNLDEILIEIKQTPEFLQIPVPKYFKELNKEERNKRNQIIDKLLRQFHDTNLPEQEIIEERSVLDANLKTAIRIIQKNERGRQGIARTRQAKIIIDNLEQQMKERELISKGIELQDEEGEREASVLTIQTYFRGYKAREEVWTMREQEYEFLGISKKSEDPNNKDSEIYKLNQKRKELKKLQIEQQISYQDAIDDLKQEYQDLWSDDIKDRMLEERREWIRTELDRNDYKALPANAKAYYDRKKVQIPLTPEEIEFEQQLIEQKKKEKKKAKDAKKGGKKKKKKLSDRDEFIKERTLIGPSEAVNKIQENIEKYTKEWDEKKEYENFEQQYDEELIKDLVLPEVELNVQNLVDEIIDIELGNLRLKYKLKKKKSKKKKKKKAKKKKAKRVPGAKLCKNRDPRDMLAELIEAGVVKKLMPAQITDIQGGVNMLRLKQEQLMEADKDYPSQPDPSMLELRNILIEQLIMPMGSTYVKNELGKMNYYNFFGPHGSGKTLAIRAIANELDAMVVDISPANLEGKISDKDKDSYNKILYMAFTCAKIYQPSIIYIDEAEQIFKAKKKKKKKTGIVDAGPPPTNFGKLKLPLQKFKKAKYLEKTDKVAVISCTAKPWLINKKQLKKFTEKRIYFPFPDYGTRKMLFQNYLEQKKIQIPHNFSVSTIAHITEGFTPGNYEEAVKRVLTQRRMLQLNERQLTMNEFVIPLSNQPSTYALEYKKFREFFDDMSGVKVRRGRLLNPADDDAKKKTKKKKK</sequence>
<protein>
    <submittedName>
        <fullName evidence="3">p-loop containing nucleoside triphosphate hydrolase</fullName>
    </submittedName>
</protein>
<reference evidence="3 4" key="1">
    <citation type="journal article" date="2015" name="Sci. Rep.">
        <title>Genome of the facultative scuticociliatosis pathogen Pseudocohnilembus persalinus provides insight into its virulence through horizontal gene transfer.</title>
        <authorList>
            <person name="Xiong J."/>
            <person name="Wang G."/>
            <person name="Cheng J."/>
            <person name="Tian M."/>
            <person name="Pan X."/>
            <person name="Warren A."/>
            <person name="Jiang C."/>
            <person name="Yuan D."/>
            <person name="Miao W."/>
        </authorList>
    </citation>
    <scope>NUCLEOTIDE SEQUENCE [LARGE SCALE GENOMIC DNA]</scope>
    <source>
        <strain evidence="3">36N120E</strain>
    </source>
</reference>
<feature type="region of interest" description="Disordered" evidence="1">
    <location>
        <begin position="483"/>
        <end position="503"/>
    </location>
</feature>
<organism evidence="3 4">
    <name type="scientific">Pseudocohnilembus persalinus</name>
    <name type="common">Ciliate</name>
    <dbReference type="NCBI Taxonomy" id="266149"/>
    <lineage>
        <taxon>Eukaryota</taxon>
        <taxon>Sar</taxon>
        <taxon>Alveolata</taxon>
        <taxon>Ciliophora</taxon>
        <taxon>Intramacronucleata</taxon>
        <taxon>Oligohymenophorea</taxon>
        <taxon>Scuticociliatia</taxon>
        <taxon>Philasterida</taxon>
        <taxon>Pseudocohnilembidae</taxon>
        <taxon>Pseudocohnilembus</taxon>
    </lineage>
</organism>